<proteinExistence type="predicted"/>
<dbReference type="Pfam" id="PF13589">
    <property type="entry name" value="HATPase_c_3"/>
    <property type="match status" value="1"/>
</dbReference>
<keyword evidence="1" id="KW-0067">ATP-binding</keyword>
<sequence length="658" mass="73157">MSETINTPRQETVTAGISEAKLLGSLKHLFASSFSVLGELMQNARRARASGVTFDFDPDQKTLTVCDDGTGIADFQNLVVLAQSGWDDETMLTENPFGMGLFSVLFACEEVTFRSRGRRLRVSIDAVVEKRAIAVDVDESAPVQGTRIEMRNLAPNLLPAKHEVPSAGIVGLARYEMVEELRAYAQGFAIPVRLNGEDLPRPFAQENIPGEKTDIGFVSVYGIHRAPDRQVVMVNAHAYNVYFLQGLPINGSAVRNGTPCVIVHLDNASFIPKMPDRAHLYDQERAFKRISTSLTELVERYLVDRKAKLTPKEFASRHWTECKVFRRLDLMNDVPWIPASLFFRIGAILESSERMMDRCTALATTAQGDPEAHLLSREDVEQGKFRIWRNTPYAPSASRAAALLLKVMQREEVLALADNLPEGHWLNLCTPDCEGFTFDVHASGCAGKADYHAGDWMSKVTIQLASQAEIVINDPDQRMTPLRCIVEDDWLLLPAGFTERKAFNADLPFGDHEAVCLVIGRGIRWDHPVDALSSYTDENDEYRDDWQENSARLWNALVSGLRGDSIADLVATALNTCTEVVASECHLPHMAVVRTTLAEPGTRVRNAPRMEVVCLQDDAFWESFAASFDSAGDTALKQRLRDAFVATVRPGEIIRTAE</sequence>
<dbReference type="GO" id="GO:0005524">
    <property type="term" value="F:ATP binding"/>
    <property type="evidence" value="ECO:0007669"/>
    <property type="project" value="UniProtKB-KW"/>
</dbReference>
<dbReference type="SUPFAM" id="SSF55874">
    <property type="entry name" value="ATPase domain of HSP90 chaperone/DNA topoisomerase II/histidine kinase"/>
    <property type="match status" value="1"/>
</dbReference>
<evidence type="ECO:0000313" key="1">
    <source>
        <dbReference type="EMBL" id="MBC5767528.1"/>
    </source>
</evidence>
<accession>A0A923S534</accession>
<reference evidence="1" key="1">
    <citation type="submission" date="2020-08" db="EMBL/GenBank/DDBJ databases">
        <title>Ramlibacter sp. GTP1 16S ribosomal RNA gene genome sequencing and assembly.</title>
        <authorList>
            <person name="Kang M."/>
        </authorList>
    </citation>
    <scope>NUCLEOTIDE SEQUENCE</scope>
    <source>
        <strain evidence="1">GTP1</strain>
    </source>
</reference>
<dbReference type="AlphaFoldDB" id="A0A923S534"/>
<comment type="caution">
    <text evidence="1">The sequence shown here is derived from an EMBL/GenBank/DDBJ whole genome shotgun (WGS) entry which is preliminary data.</text>
</comment>
<name>A0A923S534_9BURK</name>
<dbReference type="EMBL" id="JACORU010000011">
    <property type="protein sequence ID" value="MBC5767528.1"/>
    <property type="molecule type" value="Genomic_DNA"/>
</dbReference>
<dbReference type="RefSeq" id="WP_187084013.1">
    <property type="nucleotide sequence ID" value="NZ_JACORU010000011.1"/>
</dbReference>
<dbReference type="Proteomes" id="UP000596827">
    <property type="component" value="Unassembled WGS sequence"/>
</dbReference>
<evidence type="ECO:0000313" key="2">
    <source>
        <dbReference type="Proteomes" id="UP000596827"/>
    </source>
</evidence>
<organism evidence="1 2">
    <name type="scientific">Ramlibacter albus</name>
    <dbReference type="NCBI Taxonomy" id="2079448"/>
    <lineage>
        <taxon>Bacteria</taxon>
        <taxon>Pseudomonadati</taxon>
        <taxon>Pseudomonadota</taxon>
        <taxon>Betaproteobacteria</taxon>
        <taxon>Burkholderiales</taxon>
        <taxon>Comamonadaceae</taxon>
        <taxon>Ramlibacter</taxon>
    </lineage>
</organism>
<protein>
    <submittedName>
        <fullName evidence="1">ATP-binding protein</fullName>
    </submittedName>
</protein>
<keyword evidence="1" id="KW-0547">Nucleotide-binding</keyword>
<gene>
    <name evidence="1" type="ORF">H8R02_23895</name>
</gene>
<dbReference type="InterPro" id="IPR036890">
    <property type="entry name" value="HATPase_C_sf"/>
</dbReference>
<keyword evidence="2" id="KW-1185">Reference proteome</keyword>
<dbReference type="Gene3D" id="3.30.565.10">
    <property type="entry name" value="Histidine kinase-like ATPase, C-terminal domain"/>
    <property type="match status" value="1"/>
</dbReference>